<feature type="transmembrane region" description="Helical" evidence="12">
    <location>
        <begin position="468"/>
        <end position="488"/>
    </location>
</feature>
<evidence type="ECO:0000313" key="14">
    <source>
        <dbReference type="Proteomes" id="UP000027821"/>
    </source>
</evidence>
<dbReference type="GO" id="GO:0006814">
    <property type="term" value="P:sodium ion transport"/>
    <property type="evidence" value="ECO:0007669"/>
    <property type="project" value="UniProtKB-KW"/>
</dbReference>
<keyword evidence="7" id="KW-0915">Sodium</keyword>
<dbReference type="GO" id="GO:0005886">
    <property type="term" value="C:plasma membrane"/>
    <property type="evidence" value="ECO:0007669"/>
    <property type="project" value="UniProtKB-SubCell"/>
</dbReference>
<dbReference type="InterPro" id="IPR001734">
    <property type="entry name" value="Na/solute_symporter"/>
</dbReference>
<comment type="caution">
    <text evidence="13">The sequence shown here is derived from an EMBL/GenBank/DDBJ whole genome shotgun (WGS) entry which is preliminary data.</text>
</comment>
<keyword evidence="4" id="KW-1003">Cell membrane</keyword>
<name>A0A074LKC5_9BACT</name>
<feature type="transmembrane region" description="Helical" evidence="12">
    <location>
        <begin position="271"/>
        <end position="296"/>
    </location>
</feature>
<feature type="transmembrane region" description="Helical" evidence="12">
    <location>
        <begin position="405"/>
        <end position="426"/>
    </location>
</feature>
<evidence type="ECO:0000256" key="5">
    <source>
        <dbReference type="ARBA" id="ARBA00022692"/>
    </source>
</evidence>
<keyword evidence="3" id="KW-0813">Transport</keyword>
<dbReference type="EMBL" id="JMIH01000016">
    <property type="protein sequence ID" value="KEO74272.1"/>
    <property type="molecule type" value="Genomic_DNA"/>
</dbReference>
<evidence type="ECO:0000256" key="9">
    <source>
        <dbReference type="ARBA" id="ARBA00023136"/>
    </source>
</evidence>
<dbReference type="PROSITE" id="PS50283">
    <property type="entry name" value="NA_SOLUT_SYMP_3"/>
    <property type="match status" value="1"/>
</dbReference>
<feature type="transmembrane region" description="Helical" evidence="12">
    <location>
        <begin position="181"/>
        <end position="202"/>
    </location>
</feature>
<evidence type="ECO:0000313" key="13">
    <source>
        <dbReference type="EMBL" id="KEO74272.1"/>
    </source>
</evidence>
<dbReference type="AlphaFoldDB" id="A0A074LKC5"/>
<dbReference type="RefSeq" id="WP_035073263.1">
    <property type="nucleotide sequence ID" value="NZ_JMIH01000016.1"/>
</dbReference>
<feature type="transmembrane region" description="Helical" evidence="12">
    <location>
        <begin position="231"/>
        <end position="250"/>
    </location>
</feature>
<feature type="transmembrane region" description="Helical" evidence="12">
    <location>
        <begin position="316"/>
        <end position="340"/>
    </location>
</feature>
<comment type="subcellular location">
    <subcellularLocation>
        <location evidence="1">Cell membrane</location>
        <topology evidence="1">Multi-pass membrane protein</topology>
    </subcellularLocation>
</comment>
<dbReference type="Pfam" id="PF00474">
    <property type="entry name" value="SSF"/>
    <property type="match status" value="1"/>
</dbReference>
<dbReference type="InterPro" id="IPR038377">
    <property type="entry name" value="Na/Glc_symporter_sf"/>
</dbReference>
<feature type="transmembrane region" description="Helical" evidence="12">
    <location>
        <begin position="6"/>
        <end position="27"/>
    </location>
</feature>
<dbReference type="PANTHER" id="PTHR42985:SF32">
    <property type="entry name" value="SODIUM IODIDE SYMPORTER"/>
    <property type="match status" value="1"/>
</dbReference>
<evidence type="ECO:0000256" key="1">
    <source>
        <dbReference type="ARBA" id="ARBA00004651"/>
    </source>
</evidence>
<keyword evidence="9 12" id="KW-0472">Membrane</keyword>
<comment type="similarity">
    <text evidence="2 11">Belongs to the sodium:solute symporter (SSF) (TC 2.A.21) family.</text>
</comment>
<feature type="transmembrane region" description="Helical" evidence="12">
    <location>
        <begin position="120"/>
        <end position="142"/>
    </location>
</feature>
<evidence type="ECO:0000256" key="12">
    <source>
        <dbReference type="SAM" id="Phobius"/>
    </source>
</evidence>
<dbReference type="STRING" id="1048983.EL17_09060"/>
<dbReference type="eggNOG" id="COG0591">
    <property type="taxonomic scope" value="Bacteria"/>
</dbReference>
<evidence type="ECO:0000256" key="7">
    <source>
        <dbReference type="ARBA" id="ARBA00023053"/>
    </source>
</evidence>
<organism evidence="13 14">
    <name type="scientific">Anditalea andensis</name>
    <dbReference type="NCBI Taxonomy" id="1048983"/>
    <lineage>
        <taxon>Bacteria</taxon>
        <taxon>Pseudomonadati</taxon>
        <taxon>Bacteroidota</taxon>
        <taxon>Cytophagia</taxon>
        <taxon>Cytophagales</taxon>
        <taxon>Cytophagaceae</taxon>
        <taxon>Anditalea</taxon>
    </lineage>
</organism>
<evidence type="ECO:0000256" key="4">
    <source>
        <dbReference type="ARBA" id="ARBA00022475"/>
    </source>
</evidence>
<keyword evidence="5 12" id="KW-0812">Transmembrane</keyword>
<dbReference type="Gene3D" id="1.20.1730.10">
    <property type="entry name" value="Sodium/glucose cotransporter"/>
    <property type="match status" value="1"/>
</dbReference>
<evidence type="ECO:0000256" key="3">
    <source>
        <dbReference type="ARBA" id="ARBA00022448"/>
    </source>
</evidence>
<dbReference type="OrthoDB" id="9803597at2"/>
<evidence type="ECO:0000256" key="2">
    <source>
        <dbReference type="ARBA" id="ARBA00006434"/>
    </source>
</evidence>
<keyword evidence="6 12" id="KW-1133">Transmembrane helix</keyword>
<keyword evidence="8" id="KW-0406">Ion transport</keyword>
<evidence type="ECO:0000256" key="6">
    <source>
        <dbReference type="ARBA" id="ARBA00022989"/>
    </source>
</evidence>
<feature type="transmembrane region" description="Helical" evidence="12">
    <location>
        <begin position="377"/>
        <end position="399"/>
    </location>
</feature>
<feature type="transmembrane region" description="Helical" evidence="12">
    <location>
        <begin position="148"/>
        <end position="169"/>
    </location>
</feature>
<evidence type="ECO:0000256" key="11">
    <source>
        <dbReference type="RuleBase" id="RU362091"/>
    </source>
</evidence>
<dbReference type="Proteomes" id="UP000027821">
    <property type="component" value="Unassembled WGS sequence"/>
</dbReference>
<dbReference type="NCBIfam" id="TIGR00813">
    <property type="entry name" value="sss"/>
    <property type="match status" value="1"/>
</dbReference>
<dbReference type="PANTHER" id="PTHR42985">
    <property type="entry name" value="SODIUM-COUPLED MONOCARBOXYLATE TRANSPORTER"/>
    <property type="match status" value="1"/>
</dbReference>
<evidence type="ECO:0000256" key="8">
    <source>
        <dbReference type="ARBA" id="ARBA00023065"/>
    </source>
</evidence>
<feature type="transmembrane region" description="Helical" evidence="12">
    <location>
        <begin position="47"/>
        <end position="65"/>
    </location>
</feature>
<gene>
    <name evidence="13" type="ORF">EL17_09060</name>
</gene>
<keyword evidence="10" id="KW-0739">Sodium transport</keyword>
<evidence type="ECO:0000256" key="10">
    <source>
        <dbReference type="ARBA" id="ARBA00023201"/>
    </source>
</evidence>
<feature type="transmembrane region" description="Helical" evidence="12">
    <location>
        <begin position="77"/>
        <end position="99"/>
    </location>
</feature>
<keyword evidence="14" id="KW-1185">Reference proteome</keyword>
<sequence>MQLSIIDLVIFLGYMAGILLFGVSFYFKKDKSTDDYITGGRKLPSWAIGMSIFATFVSSISFLALPGNAYLSNWNSFVFSLSIPIAALIAVKFFIPLYREVNSDSAYYYLELRFGGWARTYASIFYLLTQLARMGSILYLLALPMNALLGWDIATIIIITGICVIIYASMGGIEAVIWTDAIQGVVLILGALTCLGIIMFSMPEGPGQVIEIGRENNKFSLGSLDFDLTRSTFWVILVYGLVINLQNFGVDQNYVQRYMSAKNEKEAIKSTWFGSLLYVPVSLLFFFIGTALFAYYQINAHLLPEELLVAEAADRIFPFFIVHGLPTGMTGLLIAAIFAAGMSTISTSLNSSATIILTDHYKKNIQKEVSSKVSFRVLMGSAIFMGILSIFVALAMMGVQSALEAWWALSSIFSGGILGLFLLGYFAKNVERVEAAIGVVLGVLVITWMSLSVFVFQEGIWVNPFHANLTIVFGTIVIFLTGFLLSLLKGKNKDHQVKEKA</sequence>
<feature type="transmembrane region" description="Helical" evidence="12">
    <location>
        <begin position="433"/>
        <end position="456"/>
    </location>
</feature>
<dbReference type="CDD" id="cd11495">
    <property type="entry name" value="SLC5sbd_NIS-like_u3"/>
    <property type="match status" value="1"/>
</dbReference>
<proteinExistence type="inferred from homology"/>
<reference evidence="13 14" key="1">
    <citation type="submission" date="2014-04" db="EMBL/GenBank/DDBJ databases">
        <title>Characterization and application of a salt tolerant electro-active bacterium.</title>
        <authorList>
            <person name="Yang L."/>
            <person name="Wei S."/>
            <person name="Tay Q.X.M."/>
        </authorList>
    </citation>
    <scope>NUCLEOTIDE SEQUENCE [LARGE SCALE GENOMIC DNA]</scope>
    <source>
        <strain evidence="13 14">LY1</strain>
    </source>
</reference>
<protein>
    <submittedName>
        <fullName evidence="13">Sodium:solute symporter</fullName>
    </submittedName>
</protein>
<accession>A0A074LKC5</accession>
<dbReference type="InterPro" id="IPR051163">
    <property type="entry name" value="Sodium:Solute_Symporter_SSF"/>
</dbReference>
<dbReference type="GO" id="GO:0015293">
    <property type="term" value="F:symporter activity"/>
    <property type="evidence" value="ECO:0007669"/>
    <property type="project" value="TreeGrafter"/>
</dbReference>